<organism evidence="5 6">
    <name type="scientific">Neogemmobacter tilapiae</name>
    <dbReference type="NCBI Taxonomy" id="875041"/>
    <lineage>
        <taxon>Bacteria</taxon>
        <taxon>Pseudomonadati</taxon>
        <taxon>Pseudomonadota</taxon>
        <taxon>Alphaproteobacteria</taxon>
        <taxon>Rhodobacterales</taxon>
        <taxon>Paracoccaceae</taxon>
        <taxon>Neogemmobacter</taxon>
    </lineage>
</organism>
<evidence type="ECO:0000256" key="1">
    <source>
        <dbReference type="ARBA" id="ARBA00022603"/>
    </source>
</evidence>
<evidence type="ECO:0000256" key="2">
    <source>
        <dbReference type="ARBA" id="ARBA00022679"/>
    </source>
</evidence>
<comment type="caution">
    <text evidence="5">The sequence shown here is derived from an EMBL/GenBank/DDBJ whole genome shotgun (WGS) entry which is preliminary data.</text>
</comment>
<dbReference type="Pfam" id="PF13649">
    <property type="entry name" value="Methyltransf_25"/>
    <property type="match status" value="1"/>
</dbReference>
<dbReference type="Gene3D" id="3.40.50.150">
    <property type="entry name" value="Vaccinia Virus protein VP39"/>
    <property type="match status" value="1"/>
</dbReference>
<keyword evidence="6" id="KW-1185">Reference proteome</keyword>
<reference evidence="5" key="1">
    <citation type="journal article" date="2014" name="Int. J. Syst. Evol. Microbiol.">
        <title>Complete genome sequence of Corynebacterium casei LMG S-19264T (=DSM 44701T), isolated from a smear-ripened cheese.</title>
        <authorList>
            <consortium name="US DOE Joint Genome Institute (JGI-PGF)"/>
            <person name="Walter F."/>
            <person name="Albersmeier A."/>
            <person name="Kalinowski J."/>
            <person name="Ruckert C."/>
        </authorList>
    </citation>
    <scope>NUCLEOTIDE SEQUENCE</scope>
    <source>
        <strain evidence="5">KCTC 23310</strain>
    </source>
</reference>
<evidence type="ECO:0000313" key="6">
    <source>
        <dbReference type="Proteomes" id="UP000638981"/>
    </source>
</evidence>
<dbReference type="PANTHER" id="PTHR43464">
    <property type="entry name" value="METHYLTRANSFERASE"/>
    <property type="match status" value="1"/>
</dbReference>
<dbReference type="InterPro" id="IPR041698">
    <property type="entry name" value="Methyltransf_25"/>
</dbReference>
<protein>
    <submittedName>
        <fullName evidence="5">Methyltransferase</fullName>
    </submittedName>
</protein>
<sequence length="241" mass="26761">MVDLHYADARLAAIYDLESGWSEDRDFYLSLAGASPISVLDLGCGTGLLTAAFARAGHRVTGVDPSPAMLVVARQRKDGSLVRWVEATAETFRDAGRFDLVVMTGNAFQVLLDEAQALAVLQTMALHLAPNGRVVFETRNPALDWAARWNKEQHWTTDQGPVLIRRCVRQRQGDMIDFTQEFVVSGESLTSESRLRFWQPIQIERLANAAGLRLTGLWGDWAGLDFDPTQSEEMVVELRAA</sequence>
<keyword evidence="3" id="KW-0949">S-adenosyl-L-methionine</keyword>
<feature type="domain" description="Methyltransferase" evidence="4">
    <location>
        <begin position="39"/>
        <end position="132"/>
    </location>
</feature>
<dbReference type="GO" id="GO:0008168">
    <property type="term" value="F:methyltransferase activity"/>
    <property type="evidence" value="ECO:0007669"/>
    <property type="project" value="UniProtKB-KW"/>
</dbReference>
<name>A0A918TUP9_9RHOB</name>
<evidence type="ECO:0000313" key="5">
    <source>
        <dbReference type="EMBL" id="GHC57446.1"/>
    </source>
</evidence>
<dbReference type="AlphaFoldDB" id="A0A918TUP9"/>
<accession>A0A918TUP9</accession>
<dbReference type="CDD" id="cd02440">
    <property type="entry name" value="AdoMet_MTases"/>
    <property type="match status" value="1"/>
</dbReference>
<dbReference type="GO" id="GO:0032259">
    <property type="term" value="P:methylation"/>
    <property type="evidence" value="ECO:0007669"/>
    <property type="project" value="UniProtKB-KW"/>
</dbReference>
<reference evidence="5" key="2">
    <citation type="submission" date="2020-09" db="EMBL/GenBank/DDBJ databases">
        <authorList>
            <person name="Sun Q."/>
            <person name="Kim S."/>
        </authorList>
    </citation>
    <scope>NUCLEOTIDE SEQUENCE</scope>
    <source>
        <strain evidence="5">KCTC 23310</strain>
    </source>
</reference>
<evidence type="ECO:0000259" key="4">
    <source>
        <dbReference type="Pfam" id="PF13649"/>
    </source>
</evidence>
<evidence type="ECO:0000256" key="3">
    <source>
        <dbReference type="ARBA" id="ARBA00022691"/>
    </source>
</evidence>
<keyword evidence="1 5" id="KW-0489">Methyltransferase</keyword>
<keyword evidence="2" id="KW-0808">Transferase</keyword>
<dbReference type="SUPFAM" id="SSF53335">
    <property type="entry name" value="S-adenosyl-L-methionine-dependent methyltransferases"/>
    <property type="match status" value="1"/>
</dbReference>
<proteinExistence type="predicted"/>
<dbReference type="RefSeq" id="WP_189411637.1">
    <property type="nucleotide sequence ID" value="NZ_BMYJ01000006.1"/>
</dbReference>
<dbReference type="InterPro" id="IPR029063">
    <property type="entry name" value="SAM-dependent_MTases_sf"/>
</dbReference>
<dbReference type="Proteomes" id="UP000638981">
    <property type="component" value="Unassembled WGS sequence"/>
</dbReference>
<dbReference type="EMBL" id="BMYJ01000006">
    <property type="protein sequence ID" value="GHC57446.1"/>
    <property type="molecule type" value="Genomic_DNA"/>
</dbReference>
<gene>
    <name evidence="5" type="ORF">GCM10007315_21090</name>
</gene>
<dbReference type="Gene3D" id="2.20.130.10">
    <property type="entry name" value="CAC2371-like domains"/>
    <property type="match status" value="1"/>
</dbReference>
<dbReference type="PANTHER" id="PTHR43464:SF19">
    <property type="entry name" value="UBIQUINONE BIOSYNTHESIS O-METHYLTRANSFERASE, MITOCHONDRIAL"/>
    <property type="match status" value="1"/>
</dbReference>